<dbReference type="GO" id="GO:0003677">
    <property type="term" value="F:DNA binding"/>
    <property type="evidence" value="ECO:0007669"/>
    <property type="project" value="UniProtKB-UniRule"/>
</dbReference>
<evidence type="ECO:0000256" key="4">
    <source>
        <dbReference type="PROSITE-ProRule" id="PRU00335"/>
    </source>
</evidence>
<keyword evidence="1" id="KW-0805">Transcription regulation</keyword>
<dbReference type="AlphaFoldDB" id="A0A8J3E3G2"/>
<dbReference type="Proteomes" id="UP000646365">
    <property type="component" value="Unassembled WGS sequence"/>
</dbReference>
<feature type="domain" description="HTH tetR-type" evidence="5">
    <location>
        <begin position="8"/>
        <end position="68"/>
    </location>
</feature>
<dbReference type="InterPro" id="IPR001647">
    <property type="entry name" value="HTH_TetR"/>
</dbReference>
<dbReference type="Pfam" id="PF00440">
    <property type="entry name" value="TetR_N"/>
    <property type="match status" value="1"/>
</dbReference>
<keyword evidence="7" id="KW-1185">Reference proteome</keyword>
<reference evidence="6" key="1">
    <citation type="journal article" date="2014" name="Int. J. Syst. Evol. Microbiol.">
        <title>Complete genome sequence of Corynebacterium casei LMG S-19264T (=DSM 44701T), isolated from a smear-ripened cheese.</title>
        <authorList>
            <consortium name="US DOE Joint Genome Institute (JGI-PGF)"/>
            <person name="Walter F."/>
            <person name="Albersmeier A."/>
            <person name="Kalinowski J."/>
            <person name="Ruckert C."/>
        </authorList>
    </citation>
    <scope>NUCLEOTIDE SEQUENCE</scope>
    <source>
        <strain evidence="6">CGMCC 1.15725</strain>
    </source>
</reference>
<proteinExistence type="predicted"/>
<name>A0A8J3E3G2_9PROT</name>
<dbReference type="InterPro" id="IPR036271">
    <property type="entry name" value="Tet_transcr_reg_TetR-rel_C_sf"/>
</dbReference>
<keyword evidence="3" id="KW-0804">Transcription</keyword>
<sequence>MEIDVATPDTREEIMGLAKRTVQARGYNALSFRELAKEIGVTSASIHYHFPTKGDLAAALARRYTEDGARYLEELLGSGADDAACMRQYAEIFRAALLNGNRMCLCGIMAAERDDLPDAVRVEVDRFIDMNVTWLTKVLSRAETAAPIAERRGRALAVFAAIEGAQLMARGRGDVAAFDDAIAAYRHAGLVP</sequence>
<comment type="caution">
    <text evidence="6">The sequence shown here is derived from an EMBL/GenBank/DDBJ whole genome shotgun (WGS) entry which is preliminary data.</text>
</comment>
<organism evidence="6 7">
    <name type="scientific">Aliidongia dinghuensis</name>
    <dbReference type="NCBI Taxonomy" id="1867774"/>
    <lineage>
        <taxon>Bacteria</taxon>
        <taxon>Pseudomonadati</taxon>
        <taxon>Pseudomonadota</taxon>
        <taxon>Alphaproteobacteria</taxon>
        <taxon>Rhodospirillales</taxon>
        <taxon>Dongiaceae</taxon>
        <taxon>Aliidongia</taxon>
    </lineage>
</organism>
<dbReference type="PRINTS" id="PR00455">
    <property type="entry name" value="HTHTETR"/>
</dbReference>
<dbReference type="PANTHER" id="PTHR47506:SF1">
    <property type="entry name" value="HTH-TYPE TRANSCRIPTIONAL REGULATOR YJDC"/>
    <property type="match status" value="1"/>
</dbReference>
<protein>
    <submittedName>
        <fullName evidence="6">TetR family transcriptional regulator</fullName>
    </submittedName>
</protein>
<dbReference type="EMBL" id="BMJQ01000010">
    <property type="protein sequence ID" value="GGF30077.1"/>
    <property type="molecule type" value="Genomic_DNA"/>
</dbReference>
<feature type="DNA-binding region" description="H-T-H motif" evidence="4">
    <location>
        <begin position="31"/>
        <end position="50"/>
    </location>
</feature>
<dbReference type="PANTHER" id="PTHR47506">
    <property type="entry name" value="TRANSCRIPTIONAL REGULATORY PROTEIN"/>
    <property type="match status" value="1"/>
</dbReference>
<evidence type="ECO:0000313" key="7">
    <source>
        <dbReference type="Proteomes" id="UP000646365"/>
    </source>
</evidence>
<keyword evidence="2 4" id="KW-0238">DNA-binding</keyword>
<dbReference type="Gene3D" id="1.10.357.10">
    <property type="entry name" value="Tetracycline Repressor, domain 2"/>
    <property type="match status" value="1"/>
</dbReference>
<dbReference type="SUPFAM" id="SSF46689">
    <property type="entry name" value="Homeodomain-like"/>
    <property type="match status" value="1"/>
</dbReference>
<evidence type="ECO:0000256" key="1">
    <source>
        <dbReference type="ARBA" id="ARBA00023015"/>
    </source>
</evidence>
<gene>
    <name evidence="6" type="ORF">GCM10011611_40200</name>
</gene>
<dbReference type="PROSITE" id="PS50977">
    <property type="entry name" value="HTH_TETR_2"/>
    <property type="match status" value="1"/>
</dbReference>
<reference evidence="6" key="2">
    <citation type="submission" date="2020-09" db="EMBL/GenBank/DDBJ databases">
        <authorList>
            <person name="Sun Q."/>
            <person name="Zhou Y."/>
        </authorList>
    </citation>
    <scope>NUCLEOTIDE SEQUENCE</scope>
    <source>
        <strain evidence="6">CGMCC 1.15725</strain>
    </source>
</reference>
<dbReference type="InterPro" id="IPR009057">
    <property type="entry name" value="Homeodomain-like_sf"/>
</dbReference>
<accession>A0A8J3E3G2</accession>
<evidence type="ECO:0000259" key="5">
    <source>
        <dbReference type="PROSITE" id="PS50977"/>
    </source>
</evidence>
<evidence type="ECO:0000256" key="2">
    <source>
        <dbReference type="ARBA" id="ARBA00023125"/>
    </source>
</evidence>
<dbReference type="RefSeq" id="WP_229743835.1">
    <property type="nucleotide sequence ID" value="NZ_BMJQ01000010.1"/>
</dbReference>
<dbReference type="SUPFAM" id="SSF48498">
    <property type="entry name" value="Tetracyclin repressor-like, C-terminal domain"/>
    <property type="match status" value="1"/>
</dbReference>
<evidence type="ECO:0000313" key="6">
    <source>
        <dbReference type="EMBL" id="GGF30077.1"/>
    </source>
</evidence>
<evidence type="ECO:0000256" key="3">
    <source>
        <dbReference type="ARBA" id="ARBA00023163"/>
    </source>
</evidence>